<dbReference type="Proteomes" id="UP001165679">
    <property type="component" value="Unassembled WGS sequence"/>
</dbReference>
<gene>
    <name evidence="3" type="ORF">OL599_22620</name>
</gene>
<dbReference type="Pfam" id="PF20155">
    <property type="entry name" value="TMP_3"/>
    <property type="match status" value="1"/>
</dbReference>
<evidence type="ECO:0000259" key="2">
    <source>
        <dbReference type="Pfam" id="PF20155"/>
    </source>
</evidence>
<evidence type="ECO:0000313" key="3">
    <source>
        <dbReference type="EMBL" id="MCW3477367.1"/>
    </source>
</evidence>
<evidence type="ECO:0000313" key="4">
    <source>
        <dbReference type="Proteomes" id="UP001165679"/>
    </source>
</evidence>
<keyword evidence="1" id="KW-0175">Coiled coil</keyword>
<dbReference type="Gene3D" id="1.20.1270.60">
    <property type="entry name" value="Arfaptin homology (AH) domain/BAR domain"/>
    <property type="match status" value="1"/>
</dbReference>
<reference evidence="3" key="2">
    <citation type="submission" date="2022-10" db="EMBL/GenBank/DDBJ databases">
        <authorList>
            <person name="Trinh H.N."/>
        </authorList>
    </citation>
    <scope>NUCLEOTIDE SEQUENCE</scope>
    <source>
        <strain evidence="3">RN2-1</strain>
    </source>
</reference>
<organism evidence="3 4">
    <name type="scientific">Limobrevibacterium gyesilva</name>
    <dbReference type="NCBI Taxonomy" id="2991712"/>
    <lineage>
        <taxon>Bacteria</taxon>
        <taxon>Pseudomonadati</taxon>
        <taxon>Pseudomonadota</taxon>
        <taxon>Alphaproteobacteria</taxon>
        <taxon>Acetobacterales</taxon>
        <taxon>Acetobacteraceae</taxon>
        <taxon>Limobrevibacterium</taxon>
    </lineage>
</organism>
<dbReference type="AlphaFoldDB" id="A0AA41YRS5"/>
<dbReference type="InterPro" id="IPR013491">
    <property type="entry name" value="Tape_meas_N"/>
</dbReference>
<dbReference type="RefSeq" id="WP_264716312.1">
    <property type="nucleotide sequence ID" value="NZ_JAPDNT010000036.1"/>
</dbReference>
<feature type="coiled-coil region" evidence="1">
    <location>
        <begin position="415"/>
        <end position="464"/>
    </location>
</feature>
<protein>
    <submittedName>
        <fullName evidence="3">Tape measure protein</fullName>
    </submittedName>
</protein>
<feature type="coiled-coil region" evidence="1">
    <location>
        <begin position="542"/>
        <end position="569"/>
    </location>
</feature>
<comment type="caution">
    <text evidence="3">The sequence shown here is derived from an EMBL/GenBank/DDBJ whole genome shotgun (WGS) entry which is preliminary data.</text>
</comment>
<feature type="domain" description="Tape measure protein N-terminal" evidence="2">
    <location>
        <begin position="132"/>
        <end position="318"/>
    </location>
</feature>
<name>A0AA41YRS5_9PROT</name>
<reference evidence="3" key="1">
    <citation type="submission" date="2022-09" db="EMBL/GenBank/DDBJ databases">
        <title>Rhodovastum sp. nov. RN2-1 isolated from soil in Seongnam, South Korea.</title>
        <authorList>
            <person name="Le N.T."/>
        </authorList>
    </citation>
    <scope>NUCLEOTIDE SEQUENCE</scope>
    <source>
        <strain evidence="3">RN2-1</strain>
    </source>
</reference>
<accession>A0AA41YRS5</accession>
<dbReference type="NCBIfam" id="TIGR02675">
    <property type="entry name" value="tape_meas_nterm"/>
    <property type="match status" value="1"/>
</dbReference>
<evidence type="ECO:0000256" key="1">
    <source>
        <dbReference type="SAM" id="Coils"/>
    </source>
</evidence>
<dbReference type="InterPro" id="IPR027267">
    <property type="entry name" value="AH/BAR_dom_sf"/>
</dbReference>
<keyword evidence="4" id="KW-1185">Reference proteome</keyword>
<proteinExistence type="predicted"/>
<dbReference type="EMBL" id="JAPDNT010000036">
    <property type="protein sequence ID" value="MCW3477367.1"/>
    <property type="molecule type" value="Genomic_DNA"/>
</dbReference>
<sequence>MAQKTFSFRLSADGFGQFSADLRAIAGQGGDAERVIQTLTRSSPQLASAMDAAQAKVTGAANALRDVKEKGADAPGVMQRLAAATQNAQGPVGSLASAFLTGGVFGVGIKAGTLALEKLTETLKQAVVAIPEAGDAYKLISARLEAATGTATLATAVYEKLLLVSRQTGISVQDSAESFTRFAVAAKDVGATSDQVVQLVAGIQKFGIISGLSTTELVNGTRQLAQGLAAGRLQGQDLRATLEDMPQLGAALAAQLGTSIGNLRKMGEEGRLTADTVFPALLRVVQDVDKQFEKMPSNIARSQKAAAAAGEQFLAQLDRAWDISGKIAANFDQVARAMDAWRQFLGFRTATEQQTKALSDLATLDARIAFTKRNLNDLRFTSVFQDSEKDPAVQTVKREVDALVAQRAAISATLITEVQGQIDKVSAEQEQAQTRRATATKSRLTEETEKLRDALDQRYKLQKEHEERIKTLTESKGAGAIDPAEFTRLKDLADKSYSDAIAKLAGSGHDPDFGLGNKDVQSILDRITEHQEAAARQIETALDPAAAAAAKLREEIEKLNAAQDLYARTIDREGGPLGLSPERVSALTDTAYKNFYGTLEKIDDKAKSSTQSFDQFFARATSGFEDAIASGKKFSDVLQGLERDLARLIMREAVTGPLTSALAGAGGIKGLLGSAFNAFFGPGVGPASGSFSLGAGVSTPYVGSIGGPGIGTLGSIVPFANGGIMTSRGALPLHRYAGGGVADRPQLALYGEGDRPEAYVPLPDGRRIPVAMQGGGATTIVQGDTHVHVAEGSAKAPQIVHLVRETVMEQLTNVLAAGGNAAPAAGAIHVGTLGRVAAFADGGIMTEHGPLPLRRYAGGGVADRPQLAMFGEGDRPEAYVPLPDGRRIPVAMQGAGATTIVQGDTHVHLADRDGSAPQIVDLVRETVREQLTNVLAAGGNAAPAAGAIHVGTLGRVAAFADGGIMTSRGALPLHRYAGGGVADRPQLAMFGEGDRPEAYVPLPDGRRIPVAMQGGGGLTIVQGDTNVHVANSSSSPEQIAQMVSMASARSRAELLAEIERGGTVARQVGRRRG</sequence>